<keyword evidence="6" id="KW-1160">Virus entry into host cell</keyword>
<evidence type="ECO:0000313" key="8">
    <source>
        <dbReference type="EMBL" id="DAD51105.1"/>
    </source>
</evidence>
<evidence type="ECO:0000256" key="4">
    <source>
        <dbReference type="ARBA" id="ARBA00022844"/>
    </source>
</evidence>
<keyword evidence="9" id="KW-1185">Reference proteome</keyword>
<name>A0A8S5L0F0_9VIRU</name>
<dbReference type="EMBL" id="BK013721">
    <property type="protein sequence ID" value="DAD51105.1"/>
    <property type="molecule type" value="Genomic_RNA"/>
</dbReference>
<evidence type="ECO:0000313" key="9">
    <source>
        <dbReference type="Proteomes" id="UP000676968"/>
    </source>
</evidence>
<evidence type="ECO:0000256" key="7">
    <source>
        <dbReference type="ARBA" id="ARBA00035110"/>
    </source>
</evidence>
<dbReference type="GeneID" id="80398398"/>
<keyword evidence="5" id="KW-1175">Viral attachment to host cell pilus</keyword>
<organism evidence="8 9">
    <name type="scientific">ssRNA phage SRR7976300_8</name>
    <dbReference type="NCBI Taxonomy" id="2786657"/>
    <lineage>
        <taxon>Viruses</taxon>
        <taxon>Riboviria</taxon>
        <taxon>Orthornavirae</taxon>
        <taxon>Lenarviricota</taxon>
        <taxon>Leviviricetes</taxon>
        <taxon>Norzivirales</taxon>
        <taxon>Fiersviridae</taxon>
        <taxon>Ideskevirus</taxon>
        <taxon>Ideskevirus lutadaptatum</taxon>
    </lineage>
</organism>
<evidence type="ECO:0000256" key="1">
    <source>
        <dbReference type="ARBA" id="ARBA00004328"/>
    </source>
</evidence>
<evidence type="ECO:0000256" key="3">
    <source>
        <dbReference type="ARBA" id="ARBA00022804"/>
    </source>
</evidence>
<accession>A0A8S5L0F0</accession>
<keyword evidence="3" id="KW-1161">Viral attachment to host cell</keyword>
<dbReference type="Pfam" id="PF03863">
    <property type="entry name" value="Phage_mat-A"/>
    <property type="match status" value="1"/>
</dbReference>
<dbReference type="InterPro" id="IPR005563">
    <property type="entry name" value="A_protein"/>
</dbReference>
<dbReference type="RefSeq" id="YP_010769393.1">
    <property type="nucleotide sequence ID" value="NC_073961.1"/>
</dbReference>
<keyword evidence="2" id="KW-0945">Host-virus interaction</keyword>
<dbReference type="KEGG" id="vg:80398398"/>
<comment type="similarity">
    <text evidence="7">Belongs to the Leviviricetes maturation protein family.</text>
</comment>
<evidence type="ECO:0000256" key="2">
    <source>
        <dbReference type="ARBA" id="ARBA00022581"/>
    </source>
</evidence>
<dbReference type="Proteomes" id="UP000676968">
    <property type="component" value="Segment"/>
</dbReference>
<evidence type="ECO:0000256" key="6">
    <source>
        <dbReference type="ARBA" id="ARBA00023296"/>
    </source>
</evidence>
<comment type="subcellular location">
    <subcellularLocation>
        <location evidence="1">Virion</location>
    </subcellularLocation>
</comment>
<protein>
    <submittedName>
        <fullName evidence="8">Maturation protein</fullName>
    </submittedName>
</protein>
<dbReference type="GO" id="GO:0039666">
    <property type="term" value="P:virion attachment to host cell pilus"/>
    <property type="evidence" value="ECO:0007669"/>
    <property type="project" value="UniProtKB-KW"/>
</dbReference>
<dbReference type="GO" id="GO:0044423">
    <property type="term" value="C:virion component"/>
    <property type="evidence" value="ECO:0007669"/>
    <property type="project" value="UniProtKB-KW"/>
</dbReference>
<evidence type="ECO:0000256" key="5">
    <source>
        <dbReference type="ARBA" id="ARBA00023104"/>
    </source>
</evidence>
<keyword evidence="4" id="KW-0946">Virion</keyword>
<gene>
    <name evidence="8" type="primary">SRR7976300_8_1</name>
</gene>
<proteinExistence type="inferred from homology"/>
<sequence>MGVSSYSKTIGVPTGIFYKTIVGYKQDPVTTVVLPCDTSVSFGKSVENQYPVGTFMPPASGYVWQQNTYPVGIWPSRTTARVGPRALAYNKARSRFLDKIVKTRAQGMTGLAEREKTMTMVNKRLLQLLTAARALRNGDFRKFLQALNVKPLTKHRNKGWNRPREVAGLWLEYWFGWAPTIGDIYNLVEVYTGKVNPDYIKAGGGGSEAVTYTGGNSSYKTTTKENYRCSCHIGALVEVTNHDLLDLNAAGLLNPAQTALELIPFSWLAGWFMNLSQVLGSLTDTCGLEFKNGWISEKTDRECDHVEIKVSSGSKYGFRKYTTVAFQRSKFTELPPPTFEWKLPKELSVTRGATLAALIVQLFSPKGKK</sequence>
<reference evidence="8" key="1">
    <citation type="submission" date="2020-09" db="EMBL/GenBank/DDBJ databases">
        <title>Leviviricetes taxonomy.</title>
        <authorList>
            <person name="Stockdale S.R."/>
            <person name="Callanan J."/>
            <person name="Adriaenssens E.M."/>
            <person name="Kuhn J.H."/>
            <person name="Rumnieks J."/>
            <person name="Shkoporov A."/>
            <person name="Draper L.A."/>
            <person name="Ross P."/>
            <person name="Hill C."/>
        </authorList>
    </citation>
    <scope>NUCLEOTIDE SEQUENCE</scope>
</reference>